<dbReference type="AlphaFoldDB" id="A0A0K0DBF1"/>
<sequence length="96" mass="10682">MPKLSTDADLHALLVAADRIKFHVIAISFTRNKNQEDRHTPSKQGTSCHPWGKCQSRNAGGVVFVVHPFVANLVDSYEILSPHMAVIRLRHVVRGS</sequence>
<dbReference type="STRING" id="6313.A0A0K0DBF1"/>
<dbReference type="Proteomes" id="UP000035642">
    <property type="component" value="Unassembled WGS sequence"/>
</dbReference>
<reference evidence="1" key="1">
    <citation type="submission" date="2012-09" db="EMBL/GenBank/DDBJ databases">
        <authorList>
            <person name="Martin A.A."/>
        </authorList>
    </citation>
    <scope>NUCLEOTIDE SEQUENCE</scope>
</reference>
<protein>
    <submittedName>
        <fullName evidence="2">RNase H domain-containing protein</fullName>
    </submittedName>
</protein>
<proteinExistence type="predicted"/>
<keyword evidence="1" id="KW-1185">Reference proteome</keyword>
<name>A0A0K0DBF1_ANGCA</name>
<evidence type="ECO:0000313" key="1">
    <source>
        <dbReference type="Proteomes" id="UP000035642"/>
    </source>
</evidence>
<dbReference type="WBParaSite" id="ACAC_0000774601-mRNA-1">
    <property type="protein sequence ID" value="ACAC_0000774601-mRNA-1"/>
    <property type="gene ID" value="ACAC_0000774601"/>
</dbReference>
<organism evidence="1 2">
    <name type="scientific">Angiostrongylus cantonensis</name>
    <name type="common">Rat lungworm</name>
    <dbReference type="NCBI Taxonomy" id="6313"/>
    <lineage>
        <taxon>Eukaryota</taxon>
        <taxon>Metazoa</taxon>
        <taxon>Ecdysozoa</taxon>
        <taxon>Nematoda</taxon>
        <taxon>Chromadorea</taxon>
        <taxon>Rhabditida</taxon>
        <taxon>Rhabditina</taxon>
        <taxon>Rhabditomorpha</taxon>
        <taxon>Strongyloidea</taxon>
        <taxon>Metastrongylidae</taxon>
        <taxon>Angiostrongylus</taxon>
    </lineage>
</organism>
<accession>A0A0K0DBF1</accession>
<evidence type="ECO:0000313" key="2">
    <source>
        <dbReference type="WBParaSite" id="ACAC_0000774601-mRNA-1"/>
    </source>
</evidence>
<reference evidence="2" key="2">
    <citation type="submission" date="2017-02" db="UniProtKB">
        <authorList>
            <consortium name="WormBaseParasite"/>
        </authorList>
    </citation>
    <scope>IDENTIFICATION</scope>
</reference>